<feature type="transmembrane region" description="Helical" evidence="15">
    <location>
        <begin position="228"/>
        <end position="249"/>
    </location>
</feature>
<dbReference type="AlphaFoldDB" id="A0A820QDE0"/>
<evidence type="ECO:0000256" key="7">
    <source>
        <dbReference type="ARBA" id="ARBA00022824"/>
    </source>
</evidence>
<dbReference type="SUPFAM" id="SSF58038">
    <property type="entry name" value="SNARE fusion complex"/>
    <property type="match status" value="1"/>
</dbReference>
<name>A0A820QDE0_9BILA</name>
<feature type="compositionally biased region" description="Basic residues" evidence="14">
    <location>
        <begin position="1"/>
        <end position="10"/>
    </location>
</feature>
<evidence type="ECO:0000313" key="18">
    <source>
        <dbReference type="EMBL" id="CAF4419926.1"/>
    </source>
</evidence>
<keyword evidence="21" id="KW-1185">Reference proteome</keyword>
<comment type="caution">
    <text evidence="18">The sequence shown here is derived from an EMBL/GenBank/DDBJ whole genome shotgun (WGS) entry which is preliminary data.</text>
</comment>
<evidence type="ECO:0000313" key="21">
    <source>
        <dbReference type="Proteomes" id="UP000663873"/>
    </source>
</evidence>
<evidence type="ECO:0000256" key="3">
    <source>
        <dbReference type="ARBA" id="ARBA00005500"/>
    </source>
</evidence>
<dbReference type="EMBL" id="CAJOBP010003822">
    <property type="protein sequence ID" value="CAF4419926.1"/>
    <property type="molecule type" value="Genomic_DNA"/>
</dbReference>
<comment type="function">
    <text evidence="12">Interacts with target proteins during their translocation into the lumen of the endoplasmic reticulum. Protects unfolded target proteins against degradation during ER stress. May facilitate glycosylation of target proteins after termination of ER stress. May modulate the use of N-glycosylation sites on target proteins.</text>
</comment>
<dbReference type="GO" id="GO:0012507">
    <property type="term" value="C:ER to Golgi transport vesicle membrane"/>
    <property type="evidence" value="ECO:0007669"/>
    <property type="project" value="TreeGrafter"/>
</dbReference>
<dbReference type="EMBL" id="CAJOBQ010000350">
    <property type="protein sequence ID" value="CAF4335141.1"/>
    <property type="molecule type" value="Genomic_DNA"/>
</dbReference>
<evidence type="ECO:0000256" key="9">
    <source>
        <dbReference type="ARBA" id="ARBA00022989"/>
    </source>
</evidence>
<keyword evidence="11 15" id="KW-0472">Membrane</keyword>
<evidence type="ECO:0000256" key="1">
    <source>
        <dbReference type="ARBA" id="ARBA00004211"/>
    </source>
</evidence>
<dbReference type="GO" id="GO:0005794">
    <property type="term" value="C:Golgi apparatus"/>
    <property type="evidence" value="ECO:0007669"/>
    <property type="project" value="TreeGrafter"/>
</dbReference>
<keyword evidence="9 15" id="KW-1133">Transmembrane helix</keyword>
<dbReference type="Gene3D" id="1.20.5.110">
    <property type="match status" value="1"/>
</dbReference>
<sequence>MPAHHSKRKRANEVHSSKITQRGNVPKTTKQSDAKTPVGPWLLALFCSQMADANSLRQRLASLVDEITQDVQIIESTRNLSTKYRVEKSISDATKLARDLERLDPSYGREYKQRIDAIRQRLENASKVPVHGAWNSGFDVEADRLGQQQRDLLLRGHSSLVRTGESLHISRQTAHETEQLGNEIMSDLITQRESLLRTQDKLNEGGEHLKAGSKTLRLMYHRVIMNKVLLITVVLVELGILGGVIYWKFFSK</sequence>
<evidence type="ECO:0000313" key="17">
    <source>
        <dbReference type="EMBL" id="CAF4335141.1"/>
    </source>
</evidence>
<dbReference type="InterPro" id="IPR010580">
    <property type="entry name" value="ER_stress-assoc"/>
</dbReference>
<dbReference type="Pfam" id="PF06624">
    <property type="entry name" value="RAMP4"/>
    <property type="match status" value="1"/>
</dbReference>
<evidence type="ECO:0000256" key="6">
    <source>
        <dbReference type="ARBA" id="ARBA00022692"/>
    </source>
</evidence>
<comment type="subcellular location">
    <subcellularLocation>
        <location evidence="2">Endoplasmic reticulum membrane</location>
        <topology evidence="2">Single-pass membrane protein</topology>
    </subcellularLocation>
    <subcellularLocation>
        <location evidence="1">Membrane</location>
        <topology evidence="1">Single-pass type IV membrane protein</topology>
    </subcellularLocation>
</comment>
<dbReference type="GO" id="GO:0005484">
    <property type="term" value="F:SNAP receptor activity"/>
    <property type="evidence" value="ECO:0007669"/>
    <property type="project" value="TreeGrafter"/>
</dbReference>
<dbReference type="GO" id="GO:0048280">
    <property type="term" value="P:vesicle fusion with Golgi apparatus"/>
    <property type="evidence" value="ECO:0007669"/>
    <property type="project" value="TreeGrafter"/>
</dbReference>
<dbReference type="GO" id="GO:0031902">
    <property type="term" value="C:late endosome membrane"/>
    <property type="evidence" value="ECO:0007669"/>
    <property type="project" value="TreeGrafter"/>
</dbReference>
<keyword evidence="5" id="KW-0813">Transport</keyword>
<comment type="similarity">
    <text evidence="4">Belongs to the VTI1 family.</text>
</comment>
<feature type="compositionally biased region" description="Polar residues" evidence="14">
    <location>
        <begin position="17"/>
        <end position="31"/>
    </location>
</feature>
<dbReference type="FunFam" id="1.20.5.110:FF:000002">
    <property type="entry name" value="Vesicle transport through interaction with t-SNAREsB"/>
    <property type="match status" value="1"/>
</dbReference>
<dbReference type="Proteomes" id="UP000663851">
    <property type="component" value="Unassembled WGS sequence"/>
</dbReference>
<evidence type="ECO:0000313" key="20">
    <source>
        <dbReference type="EMBL" id="CAF4794287.1"/>
    </source>
</evidence>
<evidence type="ECO:0000256" key="14">
    <source>
        <dbReference type="SAM" id="MobiDB-lite"/>
    </source>
</evidence>
<dbReference type="Pfam" id="PF12352">
    <property type="entry name" value="V-SNARE_C"/>
    <property type="match status" value="1"/>
</dbReference>
<evidence type="ECO:0000256" key="5">
    <source>
        <dbReference type="ARBA" id="ARBA00022448"/>
    </source>
</evidence>
<dbReference type="GO" id="GO:0000149">
    <property type="term" value="F:SNARE binding"/>
    <property type="evidence" value="ECO:0007669"/>
    <property type="project" value="TreeGrafter"/>
</dbReference>
<feature type="region of interest" description="Disordered" evidence="14">
    <location>
        <begin position="1"/>
        <end position="34"/>
    </location>
</feature>
<evidence type="ECO:0000256" key="15">
    <source>
        <dbReference type="SAM" id="Phobius"/>
    </source>
</evidence>
<comment type="similarity">
    <text evidence="3">Belongs to the RAMP4 family.</text>
</comment>
<dbReference type="Proteomes" id="UP000663848">
    <property type="component" value="Unassembled WGS sequence"/>
</dbReference>
<evidence type="ECO:0000256" key="11">
    <source>
        <dbReference type="ARBA" id="ARBA00023136"/>
    </source>
</evidence>
<protein>
    <recommendedName>
        <fullName evidence="22">t-SNARE coiled-coil homology domain-containing protein</fullName>
    </recommendedName>
</protein>
<dbReference type="GO" id="GO:0005829">
    <property type="term" value="C:cytosol"/>
    <property type="evidence" value="ECO:0007669"/>
    <property type="project" value="GOC"/>
</dbReference>
<accession>A0A820QDE0</accession>
<dbReference type="EMBL" id="CAJOBS010001152">
    <property type="protein sequence ID" value="CAF4695240.1"/>
    <property type="molecule type" value="Genomic_DNA"/>
</dbReference>
<evidence type="ECO:0000256" key="12">
    <source>
        <dbReference type="ARBA" id="ARBA00037157"/>
    </source>
</evidence>
<keyword evidence="8" id="KW-0653">Protein transport</keyword>
<reference evidence="18" key="1">
    <citation type="submission" date="2021-02" db="EMBL/GenBank/DDBJ databases">
        <authorList>
            <person name="Nowell W R."/>
        </authorList>
    </citation>
    <scope>NUCLEOTIDE SEQUENCE</scope>
</reference>
<keyword evidence="10" id="KW-0175">Coiled coil</keyword>
<keyword evidence="7" id="KW-0256">Endoplasmic reticulum</keyword>
<proteinExistence type="inferred from homology"/>
<dbReference type="EMBL" id="CAJOBR010004756">
    <property type="protein sequence ID" value="CAF4794287.1"/>
    <property type="molecule type" value="Genomic_DNA"/>
</dbReference>
<dbReference type="GO" id="GO:0015031">
    <property type="term" value="P:protein transport"/>
    <property type="evidence" value="ECO:0007669"/>
    <property type="project" value="UniProtKB-KW"/>
</dbReference>
<keyword evidence="6 15" id="KW-0812">Transmembrane</keyword>
<evidence type="ECO:0008006" key="22">
    <source>
        <dbReference type="Google" id="ProtNLM"/>
    </source>
</evidence>
<evidence type="ECO:0000256" key="10">
    <source>
        <dbReference type="ARBA" id="ARBA00023054"/>
    </source>
</evidence>
<comment type="subunit">
    <text evidence="13">Interacts with SEC61B, SEC61A1 and the SEC61 complex. Interacts with CANX.</text>
</comment>
<evidence type="ECO:0000256" key="4">
    <source>
        <dbReference type="ARBA" id="ARBA00006108"/>
    </source>
</evidence>
<dbReference type="GO" id="GO:0042147">
    <property type="term" value="P:retrograde transport, endosome to Golgi"/>
    <property type="evidence" value="ECO:0007669"/>
    <property type="project" value="TreeGrafter"/>
</dbReference>
<dbReference type="PANTHER" id="PTHR21230:SF89">
    <property type="entry name" value="VESICLE TRANSPORT THROUGH INTERACTION WITH T-SNARES HOMOLOG 1B"/>
    <property type="match status" value="1"/>
</dbReference>
<dbReference type="Proteomes" id="UP000663862">
    <property type="component" value="Unassembled WGS sequence"/>
</dbReference>
<organism evidence="18 21">
    <name type="scientific">Rotaria socialis</name>
    <dbReference type="NCBI Taxonomy" id="392032"/>
    <lineage>
        <taxon>Eukaryota</taxon>
        <taxon>Metazoa</taxon>
        <taxon>Spiralia</taxon>
        <taxon>Gnathifera</taxon>
        <taxon>Rotifera</taxon>
        <taxon>Eurotatoria</taxon>
        <taxon>Bdelloidea</taxon>
        <taxon>Philodinida</taxon>
        <taxon>Philodinidae</taxon>
        <taxon>Rotaria</taxon>
    </lineage>
</organism>
<dbReference type="Proteomes" id="UP000663838">
    <property type="component" value="Unassembled WGS sequence"/>
</dbReference>
<evidence type="ECO:0000256" key="2">
    <source>
        <dbReference type="ARBA" id="ARBA00004389"/>
    </source>
</evidence>
<dbReference type="GO" id="GO:1903076">
    <property type="term" value="P:regulation of protein localization to plasma membrane"/>
    <property type="evidence" value="ECO:0007669"/>
    <property type="project" value="TreeGrafter"/>
</dbReference>
<evidence type="ECO:0000256" key="8">
    <source>
        <dbReference type="ARBA" id="ARBA00022927"/>
    </source>
</evidence>
<dbReference type="GO" id="GO:0006896">
    <property type="term" value="P:Golgi to vacuole transport"/>
    <property type="evidence" value="ECO:0007669"/>
    <property type="project" value="TreeGrafter"/>
</dbReference>
<evidence type="ECO:0000313" key="19">
    <source>
        <dbReference type="EMBL" id="CAF4695240.1"/>
    </source>
</evidence>
<dbReference type="GO" id="GO:0016236">
    <property type="term" value="P:macroautophagy"/>
    <property type="evidence" value="ECO:0007669"/>
    <property type="project" value="TreeGrafter"/>
</dbReference>
<dbReference type="EMBL" id="CAJOBO010000233">
    <property type="protein sequence ID" value="CAF4169688.1"/>
    <property type="molecule type" value="Genomic_DNA"/>
</dbReference>
<dbReference type="PANTHER" id="PTHR21230">
    <property type="entry name" value="VESICLE TRANSPORT V-SNARE PROTEIN VTI1-RELATED"/>
    <property type="match status" value="1"/>
</dbReference>
<gene>
    <name evidence="16" type="ORF">HFQ381_LOCUS5520</name>
    <name evidence="20" type="ORF">QYT958_LOCUS23473</name>
    <name evidence="19" type="ORF">TOA249_LOCUS16704</name>
    <name evidence="17" type="ORF">TSG867_LOCUS8485</name>
    <name evidence="18" type="ORF">UJA718_LOCUS20489</name>
</gene>
<dbReference type="GO" id="GO:0005789">
    <property type="term" value="C:endoplasmic reticulum membrane"/>
    <property type="evidence" value="ECO:0007669"/>
    <property type="project" value="UniProtKB-SubCell"/>
</dbReference>
<dbReference type="GO" id="GO:0006891">
    <property type="term" value="P:intra-Golgi vesicle-mediated transport"/>
    <property type="evidence" value="ECO:0007669"/>
    <property type="project" value="TreeGrafter"/>
</dbReference>
<evidence type="ECO:0000313" key="16">
    <source>
        <dbReference type="EMBL" id="CAF4169688.1"/>
    </source>
</evidence>
<evidence type="ECO:0000256" key="13">
    <source>
        <dbReference type="ARBA" id="ARBA00038831"/>
    </source>
</evidence>
<dbReference type="Proteomes" id="UP000663873">
    <property type="component" value="Unassembled WGS sequence"/>
</dbReference>
<dbReference type="GO" id="GO:0031201">
    <property type="term" value="C:SNARE complex"/>
    <property type="evidence" value="ECO:0007669"/>
    <property type="project" value="TreeGrafter"/>
</dbReference>